<dbReference type="InterPro" id="IPR039555">
    <property type="entry name" value="TraF/TrbB"/>
</dbReference>
<dbReference type="Pfam" id="PF13728">
    <property type="entry name" value="TraF"/>
    <property type="match status" value="1"/>
</dbReference>
<dbReference type="SUPFAM" id="SSF52833">
    <property type="entry name" value="Thioredoxin-like"/>
    <property type="match status" value="1"/>
</dbReference>
<gene>
    <name evidence="1" type="ORF">B1A_13657</name>
</gene>
<organism evidence="1">
    <name type="scientific">mine drainage metagenome</name>
    <dbReference type="NCBI Taxonomy" id="410659"/>
    <lineage>
        <taxon>unclassified sequences</taxon>
        <taxon>metagenomes</taxon>
        <taxon>ecological metagenomes</taxon>
    </lineage>
</organism>
<feature type="non-terminal residue" evidence="1">
    <location>
        <position position="1"/>
    </location>
</feature>
<proteinExistence type="predicted"/>
<reference evidence="1" key="1">
    <citation type="submission" date="2013-08" db="EMBL/GenBank/DDBJ databases">
        <authorList>
            <person name="Mendez C."/>
            <person name="Richter M."/>
            <person name="Ferrer M."/>
            <person name="Sanchez J."/>
        </authorList>
    </citation>
    <scope>NUCLEOTIDE SEQUENCE</scope>
</reference>
<name>T0ZZ05_9ZZZZ</name>
<sequence>SNPEKGWFFYQHGPLLRIPPKLITGAPLHLPSKPATPKCTTMSTWTAKCGFVNPGTNFAFQAKERDVLLRQMSMDPNSRAAVQAAQYYMRWVTDRAIEAANVWQYNLVQNPSLDPSVRMPFNQLGLQLMTGVKNARAKNIYAVLKKEKAFLVYFSRYNCDFCQAMDRILLYMRQDHGISIWNTPIDGKCMPNFKNHCYTGRKTVLAAEALRVRVVPTVFLYVPGGRPAQDLWMRISTGLTDEQTLSGRIVSFFTAYRRALLEGVHNGIDGTPPVDFSSKPASG</sequence>
<comment type="caution">
    <text evidence="1">The sequence shown here is derived from an EMBL/GenBank/DDBJ whole genome shotgun (WGS) entry which is preliminary data.</text>
</comment>
<evidence type="ECO:0000313" key="1">
    <source>
        <dbReference type="EMBL" id="EQD49823.1"/>
    </source>
</evidence>
<dbReference type="EMBL" id="AUZX01010001">
    <property type="protein sequence ID" value="EQD49823.1"/>
    <property type="molecule type" value="Genomic_DNA"/>
</dbReference>
<accession>T0ZZ05</accession>
<dbReference type="AlphaFoldDB" id="T0ZZ05"/>
<reference evidence="1" key="2">
    <citation type="journal article" date="2014" name="ISME J.">
        <title>Microbial stratification in low pH oxic and suboxic macroscopic growths along an acid mine drainage.</title>
        <authorList>
            <person name="Mendez-Garcia C."/>
            <person name="Mesa V."/>
            <person name="Sprenger R.R."/>
            <person name="Richter M."/>
            <person name="Diez M.S."/>
            <person name="Solano J."/>
            <person name="Bargiela R."/>
            <person name="Golyshina O.V."/>
            <person name="Manteca A."/>
            <person name="Ramos J.L."/>
            <person name="Gallego J.R."/>
            <person name="Llorente I."/>
            <person name="Martins Dos Santos V.A."/>
            <person name="Jensen O.N."/>
            <person name="Pelaez A.I."/>
            <person name="Sanchez J."/>
            <person name="Ferrer M."/>
        </authorList>
    </citation>
    <scope>NUCLEOTIDE SEQUENCE</scope>
</reference>
<protein>
    <submittedName>
        <fullName evidence="1">Sex pilus assembly protein</fullName>
    </submittedName>
</protein>
<dbReference type="Gene3D" id="3.40.30.10">
    <property type="entry name" value="Glutaredoxin"/>
    <property type="match status" value="1"/>
</dbReference>
<dbReference type="InterPro" id="IPR036249">
    <property type="entry name" value="Thioredoxin-like_sf"/>
</dbReference>